<dbReference type="PANTHER" id="PTHR15237">
    <property type="entry name" value="DNA REPAIR PROTEIN RAD9"/>
    <property type="match status" value="1"/>
</dbReference>
<evidence type="ECO:0000256" key="3">
    <source>
        <dbReference type="SAM" id="MobiDB-lite"/>
    </source>
</evidence>
<evidence type="ECO:0000256" key="1">
    <source>
        <dbReference type="ARBA" id="ARBA00008494"/>
    </source>
</evidence>
<dbReference type="GO" id="GO:0000076">
    <property type="term" value="P:DNA replication checkpoint signaling"/>
    <property type="evidence" value="ECO:0007669"/>
    <property type="project" value="TreeGrafter"/>
</dbReference>
<dbReference type="InterPro" id="IPR026584">
    <property type="entry name" value="Rad9"/>
</dbReference>
<dbReference type="Gene3D" id="3.70.10.10">
    <property type="match status" value="1"/>
</dbReference>
<dbReference type="SUPFAM" id="SSF55979">
    <property type="entry name" value="DNA clamp"/>
    <property type="match status" value="1"/>
</dbReference>
<dbReference type="GO" id="GO:0071479">
    <property type="term" value="P:cellular response to ionizing radiation"/>
    <property type="evidence" value="ECO:0007669"/>
    <property type="project" value="TreeGrafter"/>
</dbReference>
<dbReference type="GO" id="GO:0006281">
    <property type="term" value="P:DNA repair"/>
    <property type="evidence" value="ECO:0007669"/>
    <property type="project" value="UniProtKB-UniRule"/>
</dbReference>
<reference evidence="4 5" key="1">
    <citation type="journal article" date="2013" name="BMC Genomics">
        <title>The genome and transcriptome of the pine saprophyte Ophiostoma piceae, and a comparison with the bark beetle-associated pine pathogen Grosmannia clavigera.</title>
        <authorList>
            <person name="Haridas S."/>
            <person name="Wang Y."/>
            <person name="Lim L."/>
            <person name="Massoumi Alamouti S."/>
            <person name="Jackman S."/>
            <person name="Docking R."/>
            <person name="Robertson G."/>
            <person name="Birol I."/>
            <person name="Bohlmann J."/>
            <person name="Breuil C."/>
        </authorList>
    </citation>
    <scope>NUCLEOTIDE SEQUENCE [LARGE SCALE GENOMIC DNA]</scope>
    <source>
        <strain evidence="4 5">UAMH 11346</strain>
    </source>
</reference>
<dbReference type="STRING" id="1262450.S3CBU7"/>
<dbReference type="OMA" id="NETQCRF"/>
<accession>S3CBU7</accession>
<dbReference type="GO" id="GO:0031573">
    <property type="term" value="P:mitotic intra-S DNA damage checkpoint signaling"/>
    <property type="evidence" value="ECO:0007669"/>
    <property type="project" value="TreeGrafter"/>
</dbReference>
<keyword evidence="5" id="KW-1185">Reference proteome</keyword>
<dbReference type="InterPro" id="IPR046938">
    <property type="entry name" value="DNA_clamp_sf"/>
</dbReference>
<evidence type="ECO:0000313" key="5">
    <source>
        <dbReference type="Proteomes" id="UP000016923"/>
    </source>
</evidence>
<feature type="region of interest" description="Disordered" evidence="3">
    <location>
        <begin position="291"/>
        <end position="369"/>
    </location>
</feature>
<dbReference type="VEuPathDB" id="FungiDB:F503_06084"/>
<dbReference type="InterPro" id="IPR007268">
    <property type="entry name" value="Rad9/Ddc1"/>
</dbReference>
<sequence length="453" mass="50074">MSIVSFTLSDEGVVSFQNALACILRFSENVSLDARRDKLMLSALNDTKSAFVSLTFAASHFFRYNYEGDESSPEKFYCSILIRALLSIFRSRTGDANKGGNSDSSIERCDVSIEDGPNKKSRFVAKIAWRNGITATHAIPFEAKAPTVAKFDESKADNHWSISAHTLRRLMDHFGPKVELLDINTEGSSVLNLTCFTEKQYTKTEGILNMNLHTSIAVKMDDFDTIDIEDKHHIIINVKDFRAILQHACTTTGNLAAHYSQPWSPLRFSYVDNGLYCQFVLMTLGERTDDASKKAKSRMRNTPGARPGLSARSGTTAPAPMAVDSTLAINNRTSATPFPRDDPPPGSRPVLMPASETPSAFEIRPQPTAPSTIRMEALLDDDSQWEPVNPDEDNPGFVQIEWDESLQPELTFVPINNGQEAQDDDDDTAPPGAAGGLEPTQRLTQVRKFGLFD</sequence>
<comment type="similarity">
    <text evidence="1 2">Belongs to the rad9 family.</text>
</comment>
<dbReference type="OrthoDB" id="60092at2759"/>
<dbReference type="AlphaFoldDB" id="S3CBU7"/>
<protein>
    <recommendedName>
        <fullName evidence="2">DNA repair protein rad9</fullName>
    </recommendedName>
</protein>
<dbReference type="Proteomes" id="UP000016923">
    <property type="component" value="Unassembled WGS sequence"/>
</dbReference>
<dbReference type="GO" id="GO:0030896">
    <property type="term" value="C:checkpoint clamp complex"/>
    <property type="evidence" value="ECO:0007669"/>
    <property type="project" value="UniProtKB-UniRule"/>
</dbReference>
<gene>
    <name evidence="4" type="ORF">F503_06084</name>
</gene>
<dbReference type="eggNOG" id="KOG2810">
    <property type="taxonomic scope" value="Eukaryota"/>
</dbReference>
<evidence type="ECO:0000256" key="2">
    <source>
        <dbReference type="PIRNR" id="PIRNR009303"/>
    </source>
</evidence>
<dbReference type="EMBL" id="KE148146">
    <property type="protein sequence ID" value="EPE10989.1"/>
    <property type="molecule type" value="Genomic_DNA"/>
</dbReference>
<dbReference type="Pfam" id="PF04139">
    <property type="entry name" value="Rad9"/>
    <property type="match status" value="1"/>
</dbReference>
<organism evidence="4 5">
    <name type="scientific">Ophiostoma piceae (strain UAMH 11346)</name>
    <name type="common">Sap stain fungus</name>
    <dbReference type="NCBI Taxonomy" id="1262450"/>
    <lineage>
        <taxon>Eukaryota</taxon>
        <taxon>Fungi</taxon>
        <taxon>Dikarya</taxon>
        <taxon>Ascomycota</taxon>
        <taxon>Pezizomycotina</taxon>
        <taxon>Sordariomycetes</taxon>
        <taxon>Sordariomycetidae</taxon>
        <taxon>Ophiostomatales</taxon>
        <taxon>Ophiostomataceae</taxon>
        <taxon>Ophiostoma</taxon>
    </lineage>
</organism>
<comment type="function">
    <text evidence="2">Acts in DNA repair and mutagenesis. Involved in promoting resistance to ionizing radiation and UV light, as well as regulating cell cycle progression after irradiation.</text>
</comment>
<dbReference type="PANTHER" id="PTHR15237:SF0">
    <property type="entry name" value="CELL CYCLE CHECKPOINT CONTROL PROTEIN"/>
    <property type="match status" value="1"/>
</dbReference>
<dbReference type="HOGENOM" id="CLU_030657_1_1_1"/>
<feature type="compositionally biased region" description="Polar residues" evidence="3">
    <location>
        <begin position="327"/>
        <end position="336"/>
    </location>
</feature>
<keyword evidence="2" id="KW-0227">DNA damage</keyword>
<feature type="region of interest" description="Disordered" evidence="3">
    <location>
        <begin position="409"/>
        <end position="453"/>
    </location>
</feature>
<proteinExistence type="inferred from homology"/>
<name>S3CBU7_OPHP1</name>
<evidence type="ECO:0000313" key="4">
    <source>
        <dbReference type="EMBL" id="EPE10989.1"/>
    </source>
</evidence>
<dbReference type="PIRSF" id="PIRSF009303">
    <property type="entry name" value="Cell_cycle_RAD9"/>
    <property type="match status" value="1"/>
</dbReference>